<dbReference type="Gene3D" id="3.20.20.70">
    <property type="entry name" value="Aldolase class I"/>
    <property type="match status" value="1"/>
</dbReference>
<comment type="cofactor">
    <cofactor evidence="1">
        <name>[4Fe-4S] cluster</name>
        <dbReference type="ChEBI" id="CHEBI:49883"/>
    </cofactor>
</comment>
<dbReference type="InterPro" id="IPR013785">
    <property type="entry name" value="Aldolase_TIM"/>
</dbReference>
<keyword evidence="8" id="KW-0670">Pyruvate</keyword>
<sequence length="234" mass="25992">MKTESAGWNYVRGLEPLSLCDWPGKATCVIFLGGCNLYCPTCHNFDMAWHMEKLPVLPRADIKSFLRNRAKWLDGVTITGGEPATVPNLGEILLEIRNVSKLPIKMDSNGMLPEIIEDILQQGLVEKFAIDVKGPYEKYPALTGQGVTAETAQKNLERVFELAKANPDAFYFRLTKVPILTDDDVEIAKGYLPDGFDLTIQKYIPPRREHAHADNEAGRPVGNMVDKESCTGGI</sequence>
<evidence type="ECO:0000256" key="6">
    <source>
        <dbReference type="SAM" id="MobiDB-lite"/>
    </source>
</evidence>
<evidence type="ECO:0000313" key="8">
    <source>
        <dbReference type="EMBL" id="SDK89627.1"/>
    </source>
</evidence>
<protein>
    <submittedName>
        <fullName evidence="8">Pyruvate formate lyase activating enzyme</fullName>
    </submittedName>
</protein>
<dbReference type="Pfam" id="PF04055">
    <property type="entry name" value="Radical_SAM"/>
    <property type="match status" value="1"/>
</dbReference>
<dbReference type="OrthoDB" id="9782387at2"/>
<dbReference type="SFLD" id="SFLDG01094">
    <property type="entry name" value="Uncharacterised_Radical_SAM_Su"/>
    <property type="match status" value="1"/>
</dbReference>
<feature type="compositionally biased region" description="Basic and acidic residues" evidence="6">
    <location>
        <begin position="225"/>
        <end position="234"/>
    </location>
</feature>
<keyword evidence="2" id="KW-0949">S-adenosyl-L-methionine</keyword>
<evidence type="ECO:0000256" key="4">
    <source>
        <dbReference type="ARBA" id="ARBA00023004"/>
    </source>
</evidence>
<evidence type="ECO:0000256" key="2">
    <source>
        <dbReference type="ARBA" id="ARBA00022691"/>
    </source>
</evidence>
<dbReference type="InterPro" id="IPR007197">
    <property type="entry name" value="rSAM"/>
</dbReference>
<evidence type="ECO:0000313" key="9">
    <source>
        <dbReference type="Proteomes" id="UP000199053"/>
    </source>
</evidence>
<keyword evidence="5" id="KW-0411">Iron-sulfur</keyword>
<feature type="region of interest" description="Disordered" evidence="6">
    <location>
        <begin position="210"/>
        <end position="234"/>
    </location>
</feature>
<dbReference type="PROSITE" id="PS51918">
    <property type="entry name" value="RADICAL_SAM"/>
    <property type="match status" value="1"/>
</dbReference>
<dbReference type="PANTHER" id="PTHR11228">
    <property type="entry name" value="RADICAL SAM DOMAIN PROTEIN"/>
    <property type="match status" value="1"/>
</dbReference>
<dbReference type="GO" id="GO:0016829">
    <property type="term" value="F:lyase activity"/>
    <property type="evidence" value="ECO:0007669"/>
    <property type="project" value="UniProtKB-KW"/>
</dbReference>
<dbReference type="RefSeq" id="WP_092159922.1">
    <property type="nucleotide sequence ID" value="NZ_FNGA01000002.1"/>
</dbReference>
<accession>A0A1G9FMM3</accession>
<evidence type="ECO:0000259" key="7">
    <source>
        <dbReference type="PROSITE" id="PS51918"/>
    </source>
</evidence>
<dbReference type="AlphaFoldDB" id="A0A1G9FMM3"/>
<dbReference type="CDD" id="cd01335">
    <property type="entry name" value="Radical_SAM"/>
    <property type="match status" value="1"/>
</dbReference>
<dbReference type="EMBL" id="FNGA01000002">
    <property type="protein sequence ID" value="SDK89627.1"/>
    <property type="molecule type" value="Genomic_DNA"/>
</dbReference>
<dbReference type="GO" id="GO:0051536">
    <property type="term" value="F:iron-sulfur cluster binding"/>
    <property type="evidence" value="ECO:0007669"/>
    <property type="project" value="UniProtKB-KW"/>
</dbReference>
<evidence type="ECO:0000256" key="3">
    <source>
        <dbReference type="ARBA" id="ARBA00022723"/>
    </source>
</evidence>
<organism evidence="8 9">
    <name type="scientific">Maridesulfovibrio ferrireducens</name>
    <dbReference type="NCBI Taxonomy" id="246191"/>
    <lineage>
        <taxon>Bacteria</taxon>
        <taxon>Pseudomonadati</taxon>
        <taxon>Thermodesulfobacteriota</taxon>
        <taxon>Desulfovibrionia</taxon>
        <taxon>Desulfovibrionales</taxon>
        <taxon>Desulfovibrionaceae</taxon>
        <taxon>Maridesulfovibrio</taxon>
    </lineage>
</organism>
<gene>
    <name evidence="8" type="ORF">SAMN05660337_1619</name>
</gene>
<dbReference type="InterPro" id="IPR050377">
    <property type="entry name" value="Radical_SAM_PqqE_MftC-like"/>
</dbReference>
<name>A0A1G9FMM3_9BACT</name>
<dbReference type="PANTHER" id="PTHR11228:SF27">
    <property type="entry name" value="GLYCYL-RADICAL ENZYME ACTIVATING ENZYME MJ1227-RELATED"/>
    <property type="match status" value="1"/>
</dbReference>
<evidence type="ECO:0000256" key="5">
    <source>
        <dbReference type="ARBA" id="ARBA00023014"/>
    </source>
</evidence>
<evidence type="ECO:0000256" key="1">
    <source>
        <dbReference type="ARBA" id="ARBA00001966"/>
    </source>
</evidence>
<feature type="domain" description="Radical SAM core" evidence="7">
    <location>
        <begin position="21"/>
        <end position="234"/>
    </location>
</feature>
<dbReference type="Proteomes" id="UP000199053">
    <property type="component" value="Unassembled WGS sequence"/>
</dbReference>
<keyword evidence="8" id="KW-0456">Lyase</keyword>
<keyword evidence="9" id="KW-1185">Reference proteome</keyword>
<dbReference type="InterPro" id="IPR012840">
    <property type="entry name" value="NrdG2"/>
</dbReference>
<dbReference type="SFLD" id="SFLDS00029">
    <property type="entry name" value="Radical_SAM"/>
    <property type="match status" value="1"/>
</dbReference>
<keyword evidence="4" id="KW-0408">Iron</keyword>
<dbReference type="SUPFAM" id="SSF102114">
    <property type="entry name" value="Radical SAM enzymes"/>
    <property type="match status" value="1"/>
</dbReference>
<dbReference type="InterPro" id="IPR058240">
    <property type="entry name" value="rSAM_sf"/>
</dbReference>
<reference evidence="9" key="1">
    <citation type="submission" date="2016-10" db="EMBL/GenBank/DDBJ databases">
        <authorList>
            <person name="Varghese N."/>
            <person name="Submissions S."/>
        </authorList>
    </citation>
    <scope>NUCLEOTIDE SEQUENCE [LARGE SCALE GENOMIC DNA]</scope>
    <source>
        <strain evidence="9">DSM 16995</strain>
    </source>
</reference>
<dbReference type="STRING" id="246191.SAMN05660337_1619"/>
<keyword evidence="3" id="KW-0479">Metal-binding</keyword>
<dbReference type="NCBIfam" id="TIGR02495">
    <property type="entry name" value="NrdG2"/>
    <property type="match status" value="1"/>
</dbReference>
<proteinExistence type="predicted"/>
<dbReference type="GO" id="GO:0046872">
    <property type="term" value="F:metal ion binding"/>
    <property type="evidence" value="ECO:0007669"/>
    <property type="project" value="UniProtKB-KW"/>
</dbReference>